<dbReference type="Gene3D" id="2.60.450.10">
    <property type="entry name" value="Lipopolysaccharide (LPS) transport protein A like domain"/>
    <property type="match status" value="1"/>
</dbReference>
<accession>A0A239L369</accession>
<dbReference type="GO" id="GO:0030288">
    <property type="term" value="C:outer membrane-bounded periplasmic space"/>
    <property type="evidence" value="ECO:0007669"/>
    <property type="project" value="TreeGrafter"/>
</dbReference>
<keyword evidence="5" id="KW-1185">Reference proteome</keyword>
<organism evidence="4 5">
    <name type="scientific">Tropicimonas sediminicola</name>
    <dbReference type="NCBI Taxonomy" id="1031541"/>
    <lineage>
        <taxon>Bacteria</taxon>
        <taxon>Pseudomonadati</taxon>
        <taxon>Pseudomonadota</taxon>
        <taxon>Alphaproteobacteria</taxon>
        <taxon>Rhodobacterales</taxon>
        <taxon>Roseobacteraceae</taxon>
        <taxon>Tropicimonas</taxon>
    </lineage>
</organism>
<dbReference type="Proteomes" id="UP000198426">
    <property type="component" value="Unassembled WGS sequence"/>
</dbReference>
<dbReference type="PANTHER" id="PTHR36504">
    <property type="entry name" value="LIPOPOLYSACCHARIDE EXPORT SYSTEM PROTEIN LPTA"/>
    <property type="match status" value="1"/>
</dbReference>
<evidence type="ECO:0000256" key="1">
    <source>
        <dbReference type="ARBA" id="ARBA00022729"/>
    </source>
</evidence>
<dbReference type="AlphaFoldDB" id="A0A239L369"/>
<dbReference type="GO" id="GO:0015920">
    <property type="term" value="P:lipopolysaccharide transport"/>
    <property type="evidence" value="ECO:0007669"/>
    <property type="project" value="TreeGrafter"/>
</dbReference>
<evidence type="ECO:0000256" key="2">
    <source>
        <dbReference type="SAM" id="SignalP"/>
    </source>
</evidence>
<reference evidence="4 5" key="1">
    <citation type="submission" date="2017-06" db="EMBL/GenBank/DDBJ databases">
        <authorList>
            <person name="Kim H.J."/>
            <person name="Triplett B.A."/>
        </authorList>
    </citation>
    <scope>NUCLEOTIDE SEQUENCE [LARGE SCALE GENOMIC DNA]</scope>
    <source>
        <strain evidence="4 5">DSM 29339</strain>
    </source>
</reference>
<keyword evidence="1 2" id="KW-0732">Signal</keyword>
<dbReference type="GO" id="GO:0009279">
    <property type="term" value="C:cell outer membrane"/>
    <property type="evidence" value="ECO:0007669"/>
    <property type="project" value="TreeGrafter"/>
</dbReference>
<protein>
    <submittedName>
        <fullName evidence="4">Lipopolysaccharide export system protein LptA</fullName>
    </submittedName>
</protein>
<dbReference type="InterPro" id="IPR052037">
    <property type="entry name" value="LPS_export_LptA"/>
</dbReference>
<gene>
    <name evidence="4" type="ORF">SAMN05421757_108233</name>
</gene>
<feature type="domain" description="Organic solvent tolerance-like N-terminal" evidence="3">
    <location>
        <begin position="42"/>
        <end position="150"/>
    </location>
</feature>
<dbReference type="OrthoDB" id="9811926at2"/>
<sequence>MLPVSLRSLLLAAAFLFPAVALAQGANIGFGGAEHDSSLPVEITADQLDVSQADGRAKFTGNVVVGQGEMRLTGAVVDVEYGESATGETEVKRLHASGGVTLFNGAEAAEGQEAVYTLETGEVVMTGDVVLTQGENAMAGEKLTVNLDTGTGVMEGRVRVVFQSQDAQGAQGDGQ</sequence>
<dbReference type="PANTHER" id="PTHR36504:SF1">
    <property type="entry name" value="LIPOPOLYSACCHARIDE EXPORT SYSTEM PROTEIN LPTA"/>
    <property type="match status" value="1"/>
</dbReference>
<name>A0A239L369_9RHOB</name>
<dbReference type="Pfam" id="PF03968">
    <property type="entry name" value="LptD_N"/>
    <property type="match status" value="1"/>
</dbReference>
<dbReference type="EMBL" id="FZOY01000008">
    <property type="protein sequence ID" value="SNT24760.1"/>
    <property type="molecule type" value="Genomic_DNA"/>
</dbReference>
<evidence type="ECO:0000313" key="4">
    <source>
        <dbReference type="EMBL" id="SNT24760.1"/>
    </source>
</evidence>
<evidence type="ECO:0000259" key="3">
    <source>
        <dbReference type="Pfam" id="PF03968"/>
    </source>
</evidence>
<evidence type="ECO:0000313" key="5">
    <source>
        <dbReference type="Proteomes" id="UP000198426"/>
    </source>
</evidence>
<dbReference type="InterPro" id="IPR005653">
    <property type="entry name" value="OstA-like_N"/>
</dbReference>
<feature type="chain" id="PRO_5012737715" evidence="2">
    <location>
        <begin position="24"/>
        <end position="175"/>
    </location>
</feature>
<feature type="signal peptide" evidence="2">
    <location>
        <begin position="1"/>
        <end position="23"/>
    </location>
</feature>
<dbReference type="GO" id="GO:0017089">
    <property type="term" value="F:glycolipid transfer activity"/>
    <property type="evidence" value="ECO:0007669"/>
    <property type="project" value="TreeGrafter"/>
</dbReference>
<proteinExistence type="predicted"/>